<sequence length="126" mass="14889">MVCGHTSRRGCDKCFAQCRRMSNKMVFPVDKHENRTDLSFRMQEDSYHHVGRSAFERLSIDMVKCFPLDYMHLVCLGVVKKICQLWKDLATERRYGMHPNVIKLINDNITASWSYIPRDFQENADR</sequence>
<evidence type="ECO:0000313" key="1">
    <source>
        <dbReference type="EMBL" id="AAW24935.1"/>
    </source>
</evidence>
<organism evidence="1">
    <name type="scientific">Schistosoma japonicum</name>
    <name type="common">Blood fluke</name>
    <dbReference type="NCBI Taxonomy" id="6182"/>
    <lineage>
        <taxon>Eukaryota</taxon>
        <taxon>Metazoa</taxon>
        <taxon>Spiralia</taxon>
        <taxon>Lophotrochozoa</taxon>
        <taxon>Platyhelminthes</taxon>
        <taxon>Trematoda</taxon>
        <taxon>Digenea</taxon>
        <taxon>Strigeidida</taxon>
        <taxon>Schistosomatoidea</taxon>
        <taxon>Schistosomatidae</taxon>
        <taxon>Schistosoma</taxon>
    </lineage>
</organism>
<dbReference type="AlphaFoldDB" id="Q5DGX1"/>
<proteinExistence type="evidence at transcript level"/>
<dbReference type="EMBL" id="AY813203">
    <property type="protein sequence ID" value="AAW24935.1"/>
    <property type="molecule type" value="mRNA"/>
</dbReference>
<reference evidence="1" key="2">
    <citation type="journal article" date="2006" name="PLoS Pathog.">
        <title>New perspectives on host-parasite interplay by comparative transcriptomic and proteomic analyses of Schistosoma japonicum.</title>
        <authorList>
            <person name="Liu F."/>
            <person name="Lu J."/>
            <person name="Hu W."/>
            <person name="Wang S.Y."/>
            <person name="Cui S.J."/>
            <person name="Chi M."/>
            <person name="Yan Q."/>
            <person name="Wang X.R."/>
            <person name="Song H.D."/>
            <person name="Xu X.N."/>
            <person name="Wang J.J."/>
            <person name="Zhang X.L."/>
            <person name="Zhang X."/>
            <person name="Wang Z.Q."/>
            <person name="Xue C.L."/>
            <person name="Brindley P.J."/>
            <person name="McManus D.P."/>
            <person name="Yang P.Y."/>
            <person name="Feng Z."/>
            <person name="Chen Z."/>
            <person name="Han Z.G."/>
        </authorList>
    </citation>
    <scope>NUCLEOTIDE SEQUENCE</scope>
</reference>
<name>Q5DGX1_SCHJA</name>
<accession>Q5DGX1</accession>
<reference evidence="1" key="1">
    <citation type="submission" date="2004-11" db="EMBL/GenBank/DDBJ databases">
        <title>The full-length cDNA sequences of Schistosoma japonicum genes.</title>
        <authorList>
            <person name="Han Z."/>
        </authorList>
    </citation>
    <scope>NUCLEOTIDE SEQUENCE</scope>
</reference>
<protein>
    <submittedName>
        <fullName evidence="1">SJCHGC08070 protein</fullName>
    </submittedName>
</protein>